<sequence>MRSRPKGAALAGEALSQELNRTCGDLTEADLESRLRLVERAAAEGVPTAAVWMIAEGPDGDPDALQTQGSDPLVQAWRSRALDYLRLAALKGDALALLSMANQYESGEGIVAEQNPALAMQYQVAFQRVDEANTGRKSWGADWEIAGLRSSMPPALAASAQAAGEALAAQILAAKAAPGGTR</sequence>
<evidence type="ECO:0000313" key="1">
    <source>
        <dbReference type="EMBL" id="BAL95107.1"/>
    </source>
</evidence>
<dbReference type="HOGENOM" id="CLU_1480967_0_0_4"/>
<evidence type="ECO:0008006" key="3">
    <source>
        <dbReference type="Google" id="ProtNLM"/>
    </source>
</evidence>
<gene>
    <name evidence="1" type="ordered locus">RGE_17660</name>
</gene>
<keyword evidence="2" id="KW-1185">Reference proteome</keyword>
<protein>
    <recommendedName>
        <fullName evidence="3">Sel1 repeat family protein</fullName>
    </recommendedName>
</protein>
<name>I0HQ20_RUBGI</name>
<dbReference type="KEGG" id="rge:RGE_17660"/>
<evidence type="ECO:0000313" key="2">
    <source>
        <dbReference type="Proteomes" id="UP000007883"/>
    </source>
</evidence>
<proteinExistence type="predicted"/>
<dbReference type="Proteomes" id="UP000007883">
    <property type="component" value="Chromosome"/>
</dbReference>
<dbReference type="eggNOG" id="COG0790">
    <property type="taxonomic scope" value="Bacteria"/>
</dbReference>
<dbReference type="AlphaFoldDB" id="I0HQ20"/>
<dbReference type="InterPro" id="IPR011990">
    <property type="entry name" value="TPR-like_helical_dom_sf"/>
</dbReference>
<dbReference type="PATRIC" id="fig|983917.3.peg.1731"/>
<reference evidence="1 2" key="1">
    <citation type="journal article" date="2012" name="J. Bacteriol.">
        <title>Complete genome sequence of phototrophic betaproteobacterium Rubrivivax gelatinosus IL144.</title>
        <authorList>
            <person name="Nagashima S."/>
            <person name="Kamimura A."/>
            <person name="Shimizu T."/>
            <person name="Nakamura-isaki S."/>
            <person name="Aono E."/>
            <person name="Sakamoto K."/>
            <person name="Ichikawa N."/>
            <person name="Nakazawa H."/>
            <person name="Sekine M."/>
            <person name="Yamazaki S."/>
            <person name="Fujita N."/>
            <person name="Shimada K."/>
            <person name="Hanada S."/>
            <person name="Nagashima K.V.P."/>
        </authorList>
    </citation>
    <scope>NUCLEOTIDE SEQUENCE [LARGE SCALE GENOMIC DNA]</scope>
    <source>
        <strain evidence="2">NBRC 100245 / IL144</strain>
    </source>
</reference>
<organism evidence="1 2">
    <name type="scientific">Rubrivivax gelatinosus (strain NBRC 100245 / IL144)</name>
    <dbReference type="NCBI Taxonomy" id="983917"/>
    <lineage>
        <taxon>Bacteria</taxon>
        <taxon>Pseudomonadati</taxon>
        <taxon>Pseudomonadota</taxon>
        <taxon>Betaproteobacteria</taxon>
        <taxon>Burkholderiales</taxon>
        <taxon>Sphaerotilaceae</taxon>
        <taxon>Rubrivivax</taxon>
    </lineage>
</organism>
<accession>I0HQ20</accession>
<dbReference type="Gene3D" id="1.25.40.10">
    <property type="entry name" value="Tetratricopeptide repeat domain"/>
    <property type="match status" value="1"/>
</dbReference>
<dbReference type="EMBL" id="AP012320">
    <property type="protein sequence ID" value="BAL95107.1"/>
    <property type="molecule type" value="Genomic_DNA"/>
</dbReference>